<dbReference type="InterPro" id="IPR036388">
    <property type="entry name" value="WH-like_DNA-bd_sf"/>
</dbReference>
<dbReference type="InterPro" id="IPR039425">
    <property type="entry name" value="RNA_pol_sigma-70-like"/>
</dbReference>
<dbReference type="Gene3D" id="1.10.10.10">
    <property type="entry name" value="Winged helix-like DNA-binding domain superfamily/Winged helix DNA-binding domain"/>
    <property type="match status" value="1"/>
</dbReference>
<keyword evidence="9" id="KW-1185">Reference proteome</keyword>
<evidence type="ECO:0000313" key="9">
    <source>
        <dbReference type="Proteomes" id="UP001631993"/>
    </source>
</evidence>
<dbReference type="EMBL" id="JBJVNE010000022">
    <property type="protein sequence ID" value="MFM9651628.1"/>
    <property type="molecule type" value="Genomic_DNA"/>
</dbReference>
<sequence>MPADAFDTLYVRTGGPLVYQVLLLTGSRRLAFEAVDAAFHRAWEHWPEVAVDPDPAGWVRARACEYALAPWHRIRPAHQAGAPTEDAEGDPLWRAFLALPAHHRRVLLLCEGLGLTTEQAATEMEATTGATRNRLTHARTTLSRHLPGRDDPGVLETWLKDRATASSTATLPRAQCVRRTSERLTRRQTRLVLTMTATLAALIALTCATTGDDNPSNTSQQVGGHASTSDSASRGRPDPHTEPHLP</sequence>
<keyword evidence="2" id="KW-0805">Transcription regulation</keyword>
<feature type="domain" description="RNA polymerase sigma factor 70 region 4 type 2" evidence="7">
    <location>
        <begin position="92"/>
        <end position="142"/>
    </location>
</feature>
<gene>
    <name evidence="8" type="ORF">ACKI1S_36435</name>
</gene>
<keyword evidence="3" id="KW-0731">Sigma factor</keyword>
<accession>A0ABW9IWZ8</accession>
<dbReference type="RefSeq" id="WP_369277568.1">
    <property type="nucleotide sequence ID" value="NZ_JBJVMW010000013.1"/>
</dbReference>
<evidence type="ECO:0000256" key="2">
    <source>
        <dbReference type="ARBA" id="ARBA00023015"/>
    </source>
</evidence>
<comment type="similarity">
    <text evidence="1">Belongs to the sigma-70 factor family. ECF subfamily.</text>
</comment>
<dbReference type="PANTHER" id="PTHR43133:SF8">
    <property type="entry name" value="RNA POLYMERASE SIGMA FACTOR HI_1459-RELATED"/>
    <property type="match status" value="1"/>
</dbReference>
<organism evidence="8 9">
    <name type="scientific">Streptomyces galilaeus</name>
    <dbReference type="NCBI Taxonomy" id="33899"/>
    <lineage>
        <taxon>Bacteria</taxon>
        <taxon>Bacillati</taxon>
        <taxon>Actinomycetota</taxon>
        <taxon>Actinomycetes</taxon>
        <taxon>Kitasatosporales</taxon>
        <taxon>Streptomycetaceae</taxon>
        <taxon>Streptomyces</taxon>
    </lineage>
</organism>
<dbReference type="Pfam" id="PF08281">
    <property type="entry name" value="Sigma70_r4_2"/>
    <property type="match status" value="1"/>
</dbReference>
<dbReference type="InterPro" id="IPR013325">
    <property type="entry name" value="RNA_pol_sigma_r2"/>
</dbReference>
<dbReference type="InterPro" id="IPR013324">
    <property type="entry name" value="RNA_pol_sigma_r3/r4-like"/>
</dbReference>
<feature type="compositionally biased region" description="Basic and acidic residues" evidence="6">
    <location>
        <begin position="233"/>
        <end position="246"/>
    </location>
</feature>
<comment type="caution">
    <text evidence="8">The sequence shown here is derived from an EMBL/GenBank/DDBJ whole genome shotgun (WGS) entry which is preliminary data.</text>
</comment>
<evidence type="ECO:0000256" key="5">
    <source>
        <dbReference type="ARBA" id="ARBA00023163"/>
    </source>
</evidence>
<feature type="compositionally biased region" description="Polar residues" evidence="6">
    <location>
        <begin position="212"/>
        <end position="232"/>
    </location>
</feature>
<dbReference type="PANTHER" id="PTHR43133">
    <property type="entry name" value="RNA POLYMERASE ECF-TYPE SIGMA FACTO"/>
    <property type="match status" value="1"/>
</dbReference>
<keyword evidence="4" id="KW-0238">DNA-binding</keyword>
<evidence type="ECO:0000256" key="1">
    <source>
        <dbReference type="ARBA" id="ARBA00010641"/>
    </source>
</evidence>
<evidence type="ECO:0000313" key="8">
    <source>
        <dbReference type="EMBL" id="MFM9651628.1"/>
    </source>
</evidence>
<name>A0ABW9IWZ8_STRGJ</name>
<evidence type="ECO:0000256" key="3">
    <source>
        <dbReference type="ARBA" id="ARBA00023082"/>
    </source>
</evidence>
<dbReference type="InterPro" id="IPR013249">
    <property type="entry name" value="RNA_pol_sigma70_r4_t2"/>
</dbReference>
<feature type="region of interest" description="Disordered" evidence="6">
    <location>
        <begin position="212"/>
        <end position="246"/>
    </location>
</feature>
<dbReference type="SUPFAM" id="SSF88946">
    <property type="entry name" value="Sigma2 domain of RNA polymerase sigma factors"/>
    <property type="match status" value="1"/>
</dbReference>
<keyword evidence="5" id="KW-0804">Transcription</keyword>
<evidence type="ECO:0000256" key="6">
    <source>
        <dbReference type="SAM" id="MobiDB-lite"/>
    </source>
</evidence>
<proteinExistence type="inferred from homology"/>
<dbReference type="SUPFAM" id="SSF88659">
    <property type="entry name" value="Sigma3 and sigma4 domains of RNA polymerase sigma factors"/>
    <property type="match status" value="1"/>
</dbReference>
<evidence type="ECO:0000259" key="7">
    <source>
        <dbReference type="Pfam" id="PF08281"/>
    </source>
</evidence>
<dbReference type="Proteomes" id="UP001631993">
    <property type="component" value="Unassembled WGS sequence"/>
</dbReference>
<reference evidence="8 9" key="1">
    <citation type="submission" date="2024-12" db="EMBL/GenBank/DDBJ databases">
        <title>Forecasting of Potato common scab and diversities of Pathogenic streptomyces spp. in china.</title>
        <authorList>
            <person name="Handique U."/>
            <person name="Wu J."/>
        </authorList>
    </citation>
    <scope>NUCLEOTIDE SEQUENCE [LARGE SCALE GENOMIC DNA]</scope>
    <source>
        <strain evidence="8 9">ZRIMU1585</strain>
    </source>
</reference>
<protein>
    <submittedName>
        <fullName evidence="8">RNA polymerase sigma factor</fullName>
    </submittedName>
</protein>
<evidence type="ECO:0000256" key="4">
    <source>
        <dbReference type="ARBA" id="ARBA00023125"/>
    </source>
</evidence>